<sequence>MIINIVRYNSGGAEIGIQSIPNSQLEKERDKVIREGGTLLVDATHFALIATEDGERVLVCKD</sequence>
<accession>A0A240EIW4</accession>
<dbReference type="Proteomes" id="UP000219336">
    <property type="component" value="Unassembled WGS sequence"/>
</dbReference>
<dbReference type="AlphaFoldDB" id="A0A240EIW4"/>
<dbReference type="EMBL" id="OANU01000015">
    <property type="protein sequence ID" value="SNX47880.1"/>
    <property type="molecule type" value="Genomic_DNA"/>
</dbReference>
<organism evidence="1 2">
    <name type="scientific">Vibrio thalassae</name>
    <dbReference type="NCBI Taxonomy" id="1243014"/>
    <lineage>
        <taxon>Bacteria</taxon>
        <taxon>Pseudomonadati</taxon>
        <taxon>Pseudomonadota</taxon>
        <taxon>Gammaproteobacteria</taxon>
        <taxon>Vibrionales</taxon>
        <taxon>Vibrionaceae</taxon>
        <taxon>Vibrio</taxon>
    </lineage>
</organism>
<reference evidence="2" key="1">
    <citation type="submission" date="2016-06" db="EMBL/GenBank/DDBJ databases">
        <authorList>
            <person name="Rodrigo-Torres L."/>
            <person name="Arahal R.D."/>
            <person name="Lucena T."/>
        </authorList>
    </citation>
    <scope>NUCLEOTIDE SEQUENCE [LARGE SCALE GENOMIC DNA]</scope>
    <source>
        <strain evidence="2">CECT8203</strain>
    </source>
</reference>
<gene>
    <name evidence="1" type="ORF">VTH8203_01495</name>
</gene>
<keyword evidence="2" id="KW-1185">Reference proteome</keyword>
<evidence type="ECO:0000313" key="2">
    <source>
        <dbReference type="Proteomes" id="UP000219336"/>
    </source>
</evidence>
<name>A0A240EIW4_9VIBR</name>
<evidence type="ECO:0000313" key="1">
    <source>
        <dbReference type="EMBL" id="SNX47880.1"/>
    </source>
</evidence>
<proteinExistence type="predicted"/>
<dbReference type="RefSeq" id="WP_096993108.1">
    <property type="nucleotide sequence ID" value="NZ_JBHSII010000006.1"/>
</dbReference>
<protein>
    <submittedName>
        <fullName evidence="1">Uncharacterized protein</fullName>
    </submittedName>
</protein>